<dbReference type="RefSeq" id="NP_494896.2">
    <property type="nucleotide sequence ID" value="NM_062495.4"/>
</dbReference>
<dbReference type="KEGG" id="cel:CELE_R05F9.11"/>
<dbReference type="AlphaFoldDB" id="Q21749"/>
<dbReference type="AGR" id="WB:WBGene00019894"/>
<feature type="region of interest" description="Disordered" evidence="1">
    <location>
        <begin position="247"/>
        <end position="307"/>
    </location>
</feature>
<feature type="compositionally biased region" description="Acidic residues" evidence="1">
    <location>
        <begin position="515"/>
        <end position="525"/>
    </location>
</feature>
<dbReference type="GO" id="GO:0043565">
    <property type="term" value="F:sequence-specific DNA binding"/>
    <property type="evidence" value="ECO:0000318"/>
    <property type="project" value="GO_Central"/>
</dbReference>
<dbReference type="PANTHER" id="PTHR15131:SF7">
    <property type="entry name" value="SNAPC (SMALL NUCLEAR RNA ACTIVATING COMPLEX) HOMOLOG-RELATED"/>
    <property type="match status" value="1"/>
</dbReference>
<dbReference type="PANTHER" id="PTHR15131">
    <property type="entry name" value="SMALL NUCLEAR RNA ACTIVATING COMPLEX, POLYPEPTIDE 1"/>
    <property type="match status" value="1"/>
</dbReference>
<feature type="compositionally biased region" description="Acidic residues" evidence="1">
    <location>
        <begin position="455"/>
        <end position="466"/>
    </location>
</feature>
<feature type="compositionally biased region" description="Basic and acidic residues" evidence="1">
    <location>
        <begin position="430"/>
        <end position="454"/>
    </location>
</feature>
<dbReference type="HOGENOM" id="CLU_029289_0_0_1"/>
<evidence type="ECO:0000256" key="1">
    <source>
        <dbReference type="SAM" id="MobiDB-lite"/>
    </source>
</evidence>
<protein>
    <submittedName>
        <fullName evidence="2">snRNA-activating protein complex subunit 1</fullName>
    </submittedName>
</protein>
<dbReference type="STRING" id="6239.R05F9.11.1"/>
<dbReference type="SMR" id="Q21749"/>
<dbReference type="Proteomes" id="UP000001940">
    <property type="component" value="Chromosome II"/>
</dbReference>
<sequence>MPKGGPSGLSPVYAGIREDLDTLLRAYLQFKSVRFYDYKMMFERRGMVDIFNGRSESSEIIEFNEHLLVQCLSYMEEEACPGMPRSLKERLFGLYSLYTFFFIQQESHVVQIRMNPDCARNFRKFAQFLLVEKIYDAYVVCKKLLQNNTIKHVAFLSIHDPCYAKSNQTDEKSHGVPVLANLNDPLCRVKALTEQFDMLGVIHREYSKLKDKFGITGNPLNDPTEILSRVIEKNLKAIEDSAIEKVFDVDQDEQSSVDALSSDGDDEETEKDPDIAENDDNVEETIEPSLPSRKRKRKRRQSKTVPISDPEVLDDLFAREILRDNQPTTSDDSAQRMNVDSKIVPGRKKSRKMSAKKAKINLPRIVKSEQIPPLRGIMKNEDLNNSESCIHENVDIVLTQSDSLKNEIKSEIVALNSSTKTSFKSSRRVSFREKENGELDNTIHEIPRRCHSSDESDEENSDEDPVAESSHRPHLTIQLKPIHEKYETSITDDFNIFKPVEGAEETFETPFDSLIPEDIDSDDEI</sequence>
<evidence type="ECO:0000313" key="3">
    <source>
        <dbReference type="Proteomes" id="UP000001940"/>
    </source>
</evidence>
<dbReference type="WormBase" id="R05F9.11">
    <property type="protein sequence ID" value="CE46455"/>
    <property type="gene ID" value="WBGene00019894"/>
    <property type="gene designation" value="snpc-1.4"/>
</dbReference>
<feature type="compositionally biased region" description="Acidic residues" evidence="1">
    <location>
        <begin position="263"/>
        <end position="286"/>
    </location>
</feature>
<keyword evidence="3" id="KW-1185">Reference proteome</keyword>
<dbReference type="CTD" id="187618"/>
<dbReference type="PeptideAtlas" id="Q21749"/>
<feature type="compositionally biased region" description="Basic residues" evidence="1">
    <location>
        <begin position="292"/>
        <end position="302"/>
    </location>
</feature>
<dbReference type="OrthoDB" id="20127at2759"/>
<dbReference type="InterPro" id="IPR019188">
    <property type="entry name" value="SNAPC1"/>
</dbReference>
<accession>Q21749</accession>
<dbReference type="PaxDb" id="6239-R05F9.11"/>
<dbReference type="PhylomeDB" id="Q21749"/>
<dbReference type="UCSC" id="R05F9.11">
    <property type="organism name" value="c. elegans"/>
</dbReference>
<dbReference type="GO" id="GO:0042795">
    <property type="term" value="P:snRNA transcription by RNA polymerase II"/>
    <property type="evidence" value="ECO:0000318"/>
    <property type="project" value="GO_Central"/>
</dbReference>
<dbReference type="Bgee" id="WBGene00019894">
    <property type="expression patterns" value="Expressed in germ line (C elegans) and 3 other cell types or tissues"/>
</dbReference>
<dbReference type="GO" id="GO:0019185">
    <property type="term" value="C:snRNA-activating protein complex"/>
    <property type="evidence" value="ECO:0000318"/>
    <property type="project" value="GO_Central"/>
</dbReference>
<feature type="region of interest" description="Disordered" evidence="1">
    <location>
        <begin position="505"/>
        <end position="525"/>
    </location>
</feature>
<proteinExistence type="predicted"/>
<dbReference type="FunCoup" id="Q21749">
    <property type="interactions" value="6"/>
</dbReference>
<reference evidence="2 3" key="1">
    <citation type="journal article" date="1998" name="Science">
        <title>Genome sequence of the nematode C. elegans: a platform for investigating biology.</title>
        <authorList>
            <consortium name="The C. elegans sequencing consortium"/>
            <person name="Sulson J.E."/>
            <person name="Waterston R."/>
        </authorList>
    </citation>
    <scope>NUCLEOTIDE SEQUENCE [LARGE SCALE GENOMIC DNA]</scope>
    <source>
        <strain evidence="2 3">Bristol N2</strain>
    </source>
</reference>
<dbReference type="Pfam" id="PF09808">
    <property type="entry name" value="SNAPC1"/>
    <property type="match status" value="1"/>
</dbReference>
<dbReference type="eggNOG" id="KOG4746">
    <property type="taxonomic scope" value="Eukaryota"/>
</dbReference>
<dbReference type="InParanoid" id="Q21749"/>
<feature type="region of interest" description="Disordered" evidence="1">
    <location>
        <begin position="424"/>
        <end position="482"/>
    </location>
</feature>
<evidence type="ECO:0000313" key="4">
    <source>
        <dbReference type="WormBase" id="R05F9.11"/>
    </source>
</evidence>
<dbReference type="GeneID" id="187618"/>
<dbReference type="GO" id="GO:0042796">
    <property type="term" value="P:snRNA transcription by RNA polymerase III"/>
    <property type="evidence" value="ECO:0000318"/>
    <property type="project" value="GO_Central"/>
</dbReference>
<name>Q21749_CAEEL</name>
<dbReference type="EMBL" id="BX284602">
    <property type="protein sequence ID" value="CCD69281.1"/>
    <property type="molecule type" value="Genomic_DNA"/>
</dbReference>
<evidence type="ECO:0000313" key="2">
    <source>
        <dbReference type="EMBL" id="CCD69281.1"/>
    </source>
</evidence>
<gene>
    <name evidence="2 4" type="primary">snpc-1.4</name>
    <name evidence="2" type="ORF">CELE_R05F9.11</name>
    <name evidence="4" type="ORF">R05F9.11</name>
</gene>
<organism evidence="2 3">
    <name type="scientific">Caenorhabditis elegans</name>
    <dbReference type="NCBI Taxonomy" id="6239"/>
    <lineage>
        <taxon>Eukaryota</taxon>
        <taxon>Metazoa</taxon>
        <taxon>Ecdysozoa</taxon>
        <taxon>Nematoda</taxon>
        <taxon>Chromadorea</taxon>
        <taxon>Rhabditida</taxon>
        <taxon>Rhabditina</taxon>
        <taxon>Rhabditomorpha</taxon>
        <taxon>Rhabditoidea</taxon>
        <taxon>Rhabditidae</taxon>
        <taxon>Peloderinae</taxon>
        <taxon>Caenorhabditis</taxon>
    </lineage>
</organism>